<gene>
    <name evidence="1" type="ORF">BpHYR1_025597</name>
</gene>
<dbReference type="AlphaFoldDB" id="A0A3M7QFF5"/>
<reference evidence="1 2" key="1">
    <citation type="journal article" date="2018" name="Sci. Rep.">
        <title>Genomic signatures of local adaptation to the degree of environmental predictability in rotifers.</title>
        <authorList>
            <person name="Franch-Gras L."/>
            <person name="Hahn C."/>
            <person name="Garcia-Roger E.M."/>
            <person name="Carmona M.J."/>
            <person name="Serra M."/>
            <person name="Gomez A."/>
        </authorList>
    </citation>
    <scope>NUCLEOTIDE SEQUENCE [LARGE SCALE GENOMIC DNA]</scope>
    <source>
        <strain evidence="1">HYR1</strain>
    </source>
</reference>
<organism evidence="1 2">
    <name type="scientific">Brachionus plicatilis</name>
    <name type="common">Marine rotifer</name>
    <name type="synonym">Brachionus muelleri</name>
    <dbReference type="NCBI Taxonomy" id="10195"/>
    <lineage>
        <taxon>Eukaryota</taxon>
        <taxon>Metazoa</taxon>
        <taxon>Spiralia</taxon>
        <taxon>Gnathifera</taxon>
        <taxon>Rotifera</taxon>
        <taxon>Eurotatoria</taxon>
        <taxon>Monogononta</taxon>
        <taxon>Pseudotrocha</taxon>
        <taxon>Ploima</taxon>
        <taxon>Brachionidae</taxon>
        <taxon>Brachionus</taxon>
    </lineage>
</organism>
<accession>A0A3M7QFF5</accession>
<dbReference type="Proteomes" id="UP000276133">
    <property type="component" value="Unassembled WGS sequence"/>
</dbReference>
<proteinExistence type="predicted"/>
<comment type="caution">
    <text evidence="1">The sequence shown here is derived from an EMBL/GenBank/DDBJ whole genome shotgun (WGS) entry which is preliminary data.</text>
</comment>
<name>A0A3M7QFF5_BRAPC</name>
<keyword evidence="2" id="KW-1185">Reference proteome</keyword>
<protein>
    <submittedName>
        <fullName evidence="1">Uncharacterized protein</fullName>
    </submittedName>
</protein>
<dbReference type="EMBL" id="REGN01006319">
    <property type="protein sequence ID" value="RNA10019.1"/>
    <property type="molecule type" value="Genomic_DNA"/>
</dbReference>
<evidence type="ECO:0000313" key="2">
    <source>
        <dbReference type="Proteomes" id="UP000276133"/>
    </source>
</evidence>
<evidence type="ECO:0000313" key="1">
    <source>
        <dbReference type="EMBL" id="RNA10019.1"/>
    </source>
</evidence>
<sequence>MQNNKCSKRQPITLQKLLLKSSLIKLYKIHLSSGMGFFLLPPAIFSPRGSWSRLFLLLLKYTGCQKKVF</sequence>